<evidence type="ECO:0000313" key="1">
    <source>
        <dbReference type="EMBL" id="GMH53324.1"/>
    </source>
</evidence>
<accession>A0A9W6ZF95</accession>
<protein>
    <submittedName>
        <fullName evidence="1">Uncharacterized protein</fullName>
    </submittedName>
</protein>
<dbReference type="EMBL" id="BRXZ01000767">
    <property type="protein sequence ID" value="GMH53324.1"/>
    <property type="molecule type" value="Genomic_DNA"/>
</dbReference>
<gene>
    <name evidence="1" type="ORF">TrRE_jg2994</name>
</gene>
<sequence length="104" mass="11403">MKKAILEQSKGLESLPLSMIYCSDWVKINFGHSSVTIPGVNLGSMGLPGKSEASYVEGSRHFEFSDNSLIVPTWLGKALTFTDGEPERVAREIAGRTLAFLDRN</sequence>
<proteinExistence type="predicted"/>
<dbReference type="AlphaFoldDB" id="A0A9W6ZF95"/>
<evidence type="ECO:0000313" key="2">
    <source>
        <dbReference type="Proteomes" id="UP001165082"/>
    </source>
</evidence>
<dbReference type="Proteomes" id="UP001165082">
    <property type="component" value="Unassembled WGS sequence"/>
</dbReference>
<keyword evidence="2" id="KW-1185">Reference proteome</keyword>
<name>A0A9W6ZF95_9STRA</name>
<organism evidence="1 2">
    <name type="scientific">Triparma retinervis</name>
    <dbReference type="NCBI Taxonomy" id="2557542"/>
    <lineage>
        <taxon>Eukaryota</taxon>
        <taxon>Sar</taxon>
        <taxon>Stramenopiles</taxon>
        <taxon>Ochrophyta</taxon>
        <taxon>Bolidophyceae</taxon>
        <taxon>Parmales</taxon>
        <taxon>Triparmaceae</taxon>
        <taxon>Triparma</taxon>
    </lineage>
</organism>
<dbReference type="Gene3D" id="3.40.50.1820">
    <property type="entry name" value="alpha/beta hydrolase"/>
    <property type="match status" value="1"/>
</dbReference>
<reference evidence="1" key="1">
    <citation type="submission" date="2022-07" db="EMBL/GenBank/DDBJ databases">
        <title>Genome analysis of Parmales, a sister group of diatoms, reveals the evolutionary specialization of diatoms from phago-mixotrophs to photoautotrophs.</title>
        <authorList>
            <person name="Ban H."/>
            <person name="Sato S."/>
            <person name="Yoshikawa S."/>
            <person name="Kazumasa Y."/>
            <person name="Nakamura Y."/>
            <person name="Ichinomiya M."/>
            <person name="Saitoh K."/>
            <person name="Sato N."/>
            <person name="Blanc-Mathieu R."/>
            <person name="Endo H."/>
            <person name="Kuwata A."/>
            <person name="Ogata H."/>
        </authorList>
    </citation>
    <scope>NUCLEOTIDE SEQUENCE</scope>
</reference>
<dbReference type="OrthoDB" id="2363873at2759"/>
<dbReference type="InterPro" id="IPR029058">
    <property type="entry name" value="AB_hydrolase_fold"/>
</dbReference>
<comment type="caution">
    <text evidence="1">The sequence shown here is derived from an EMBL/GenBank/DDBJ whole genome shotgun (WGS) entry which is preliminary data.</text>
</comment>